<name>A0A829ZAH1_9FIRM</name>
<accession>A0A829ZAH1</accession>
<gene>
    <name evidence="1" type="ORF">IMSAGC017_01077</name>
</gene>
<organism evidence="1 2">
    <name type="scientific">Thomasclavelia cocleata</name>
    <dbReference type="NCBI Taxonomy" id="69824"/>
    <lineage>
        <taxon>Bacteria</taxon>
        <taxon>Bacillati</taxon>
        <taxon>Bacillota</taxon>
        <taxon>Erysipelotrichia</taxon>
        <taxon>Erysipelotrichales</taxon>
        <taxon>Coprobacillaceae</taxon>
        <taxon>Thomasclavelia</taxon>
    </lineage>
</organism>
<dbReference type="Proteomes" id="UP000490821">
    <property type="component" value="Unassembled WGS sequence"/>
</dbReference>
<dbReference type="AlphaFoldDB" id="A0A829ZAH1"/>
<evidence type="ECO:0000313" key="2">
    <source>
        <dbReference type="Proteomes" id="UP000490821"/>
    </source>
</evidence>
<evidence type="ECO:0000313" key="1">
    <source>
        <dbReference type="EMBL" id="GFI41037.1"/>
    </source>
</evidence>
<proteinExistence type="predicted"/>
<reference evidence="1 2" key="1">
    <citation type="journal article" date="2020" name="Microbiome">
        <title>Single-cell genomics of uncultured bacteria reveals dietary fiber responders in the mouse gut microbiota.</title>
        <authorList>
            <person name="Chijiiwa R."/>
            <person name="Hosokawa M."/>
            <person name="Kogawa M."/>
            <person name="Nishikawa Y."/>
            <person name="Ide K."/>
            <person name="Sakanashi C."/>
            <person name="Takahashi K."/>
            <person name="Takeyama H."/>
        </authorList>
    </citation>
    <scope>NUCLEOTIDE SEQUENCE [LARGE SCALE GENOMIC DNA]</scope>
    <source>
        <strain evidence="1">IMSAGC_017</strain>
    </source>
</reference>
<dbReference type="EMBL" id="BLMI01000129">
    <property type="protein sequence ID" value="GFI41037.1"/>
    <property type="molecule type" value="Genomic_DNA"/>
</dbReference>
<protein>
    <submittedName>
        <fullName evidence="1">Uncharacterized protein</fullName>
    </submittedName>
</protein>
<sequence>MKKALDSLKFVQKNAEEIGNTIKRLEELIEE</sequence>
<comment type="caution">
    <text evidence="1">The sequence shown here is derived from an EMBL/GenBank/DDBJ whole genome shotgun (WGS) entry which is preliminary data.</text>
</comment>